<reference evidence="2" key="1">
    <citation type="journal article" date="2017" name="Front. Plant Sci.">
        <title>Climate Clever Clovers: New Paradigm to Reduce the Environmental Footprint of Ruminants by Breeding Low Methanogenic Forages Utilizing Haplotype Variation.</title>
        <authorList>
            <person name="Kaur P."/>
            <person name="Appels R."/>
            <person name="Bayer P.E."/>
            <person name="Keeble-Gagnere G."/>
            <person name="Wang J."/>
            <person name="Hirakawa H."/>
            <person name="Shirasawa K."/>
            <person name="Vercoe P."/>
            <person name="Stefanova K."/>
            <person name="Durmic Z."/>
            <person name="Nichols P."/>
            <person name="Revell C."/>
            <person name="Isobe S.N."/>
            <person name="Edwards D."/>
            <person name="Erskine W."/>
        </authorList>
    </citation>
    <scope>NUCLEOTIDE SEQUENCE [LARGE SCALE GENOMIC DNA]</scope>
    <source>
        <strain evidence="2">cv. Daliak</strain>
    </source>
</reference>
<evidence type="ECO:0008006" key="3">
    <source>
        <dbReference type="Google" id="ProtNLM"/>
    </source>
</evidence>
<dbReference type="Gene3D" id="3.60.10.10">
    <property type="entry name" value="Endonuclease/exonuclease/phosphatase"/>
    <property type="match status" value="1"/>
</dbReference>
<evidence type="ECO:0000313" key="1">
    <source>
        <dbReference type="EMBL" id="GAU49320.1"/>
    </source>
</evidence>
<keyword evidence="2" id="KW-1185">Reference proteome</keyword>
<dbReference type="OrthoDB" id="1748181at2759"/>
<dbReference type="EMBL" id="DF974548">
    <property type="protein sequence ID" value="GAU49320.1"/>
    <property type="molecule type" value="Genomic_DNA"/>
</dbReference>
<evidence type="ECO:0000313" key="2">
    <source>
        <dbReference type="Proteomes" id="UP000242715"/>
    </source>
</evidence>
<gene>
    <name evidence="1" type="ORF">TSUD_367300</name>
</gene>
<name>A0A2Z6PEZ6_TRISU</name>
<proteinExistence type="predicted"/>
<organism evidence="1 2">
    <name type="scientific">Trifolium subterraneum</name>
    <name type="common">Subterranean clover</name>
    <dbReference type="NCBI Taxonomy" id="3900"/>
    <lineage>
        <taxon>Eukaryota</taxon>
        <taxon>Viridiplantae</taxon>
        <taxon>Streptophyta</taxon>
        <taxon>Embryophyta</taxon>
        <taxon>Tracheophyta</taxon>
        <taxon>Spermatophyta</taxon>
        <taxon>Magnoliopsida</taxon>
        <taxon>eudicotyledons</taxon>
        <taxon>Gunneridae</taxon>
        <taxon>Pentapetalae</taxon>
        <taxon>rosids</taxon>
        <taxon>fabids</taxon>
        <taxon>Fabales</taxon>
        <taxon>Fabaceae</taxon>
        <taxon>Papilionoideae</taxon>
        <taxon>50 kb inversion clade</taxon>
        <taxon>NPAAA clade</taxon>
        <taxon>Hologalegina</taxon>
        <taxon>IRL clade</taxon>
        <taxon>Trifolieae</taxon>
        <taxon>Trifolium</taxon>
    </lineage>
</organism>
<protein>
    <recommendedName>
        <fullName evidence="3">Endonuclease/exonuclease/phosphatase domain-containing protein</fullName>
    </recommendedName>
</protein>
<dbReference type="Proteomes" id="UP000242715">
    <property type="component" value="Unassembled WGS sequence"/>
</dbReference>
<dbReference type="SUPFAM" id="SSF56219">
    <property type="entry name" value="DNase I-like"/>
    <property type="match status" value="1"/>
</dbReference>
<accession>A0A2Z6PEZ6</accession>
<dbReference type="AlphaFoldDB" id="A0A2Z6PEZ6"/>
<sequence>MQLASNLLIFRSVQVLRTEQLMMRWWWKPLQPVDRVAIAMALFPYFFVMMNAFKDLSILAWNVRGFANKKSKNHMHDLARRYQPDMIILFETHTMFASAENFWAKENYVKIDVQEVHGHSGGIWAM</sequence>
<dbReference type="InterPro" id="IPR036691">
    <property type="entry name" value="Endo/exonu/phosph_ase_sf"/>
</dbReference>